<dbReference type="GO" id="GO:0005549">
    <property type="term" value="F:odorant binding"/>
    <property type="evidence" value="ECO:0007669"/>
    <property type="project" value="TreeGrafter"/>
</dbReference>
<sequence>MSSLCSYEGPFCLLVRVHVVPVPVQSGWVCDELSLPLWAFSDFHQLCGNIINKAYCDNYFIIKLACSDTTASNIYGLVATCLTIACPVSLIIYTYVKILTVCFSGSKQTRQKAIQAIHYGVEERRANREHPQQQNDLIGKGLLLAKRLGTALTYVDK</sequence>
<feature type="transmembrane region" description="Helical" evidence="6">
    <location>
        <begin position="74"/>
        <end position="96"/>
    </location>
</feature>
<keyword evidence="8" id="KW-1185">Reference proteome</keyword>
<dbReference type="Gene3D" id="1.20.1070.10">
    <property type="entry name" value="Rhodopsin 7-helix transmembrane proteins"/>
    <property type="match status" value="1"/>
</dbReference>
<evidence type="ECO:0000256" key="5">
    <source>
        <dbReference type="ARBA" id="ARBA00023224"/>
    </source>
</evidence>
<dbReference type="Proteomes" id="UP000314294">
    <property type="component" value="Unassembled WGS sequence"/>
</dbReference>
<protein>
    <submittedName>
        <fullName evidence="7">Olfactory receptor 52K1</fullName>
    </submittedName>
</protein>
<keyword evidence="3 6" id="KW-1133">Transmembrane helix</keyword>
<dbReference type="InterPro" id="IPR000725">
    <property type="entry name" value="Olfact_rcpt"/>
</dbReference>
<keyword evidence="4 6" id="KW-0472">Membrane</keyword>
<dbReference type="PANTHER" id="PTHR26451">
    <property type="entry name" value="G_PROTEIN_RECEP_F1_2 DOMAIN-CONTAINING PROTEIN"/>
    <property type="match status" value="1"/>
</dbReference>
<evidence type="ECO:0000256" key="4">
    <source>
        <dbReference type="ARBA" id="ARBA00023136"/>
    </source>
</evidence>
<dbReference type="GO" id="GO:0007186">
    <property type="term" value="P:G protein-coupled receptor signaling pathway"/>
    <property type="evidence" value="ECO:0007669"/>
    <property type="project" value="InterPro"/>
</dbReference>
<comment type="caution">
    <text evidence="7">The sequence shown here is derived from an EMBL/GenBank/DDBJ whole genome shotgun (WGS) entry which is preliminary data.</text>
</comment>
<dbReference type="InterPro" id="IPR052921">
    <property type="entry name" value="GPCR1_Superfamily_Member"/>
</dbReference>
<evidence type="ECO:0000256" key="2">
    <source>
        <dbReference type="ARBA" id="ARBA00022692"/>
    </source>
</evidence>
<dbReference type="PANTHER" id="PTHR26451:SF885">
    <property type="entry name" value="OLFACTORY RECEPTOR"/>
    <property type="match status" value="1"/>
</dbReference>
<evidence type="ECO:0000313" key="8">
    <source>
        <dbReference type="Proteomes" id="UP000314294"/>
    </source>
</evidence>
<dbReference type="OrthoDB" id="6147321at2759"/>
<evidence type="ECO:0000256" key="6">
    <source>
        <dbReference type="SAM" id="Phobius"/>
    </source>
</evidence>
<dbReference type="SUPFAM" id="SSF81321">
    <property type="entry name" value="Family A G protein-coupled receptor-like"/>
    <property type="match status" value="1"/>
</dbReference>
<dbReference type="GO" id="GO:0004984">
    <property type="term" value="F:olfactory receptor activity"/>
    <property type="evidence" value="ECO:0007669"/>
    <property type="project" value="InterPro"/>
</dbReference>
<evidence type="ECO:0000313" key="7">
    <source>
        <dbReference type="EMBL" id="TNN32435.1"/>
    </source>
</evidence>
<keyword evidence="5" id="KW-0807">Transducer</keyword>
<dbReference type="EMBL" id="SRLO01002702">
    <property type="protein sequence ID" value="TNN32435.1"/>
    <property type="molecule type" value="Genomic_DNA"/>
</dbReference>
<accession>A0A4Z2EUA7</accession>
<organism evidence="7 8">
    <name type="scientific">Liparis tanakae</name>
    <name type="common">Tanaka's snailfish</name>
    <dbReference type="NCBI Taxonomy" id="230148"/>
    <lineage>
        <taxon>Eukaryota</taxon>
        <taxon>Metazoa</taxon>
        <taxon>Chordata</taxon>
        <taxon>Craniata</taxon>
        <taxon>Vertebrata</taxon>
        <taxon>Euteleostomi</taxon>
        <taxon>Actinopterygii</taxon>
        <taxon>Neopterygii</taxon>
        <taxon>Teleostei</taxon>
        <taxon>Neoteleostei</taxon>
        <taxon>Acanthomorphata</taxon>
        <taxon>Eupercaria</taxon>
        <taxon>Perciformes</taxon>
        <taxon>Cottioidei</taxon>
        <taxon>Cottales</taxon>
        <taxon>Liparidae</taxon>
        <taxon>Liparis</taxon>
    </lineage>
</organism>
<keyword evidence="7" id="KW-0675">Receptor</keyword>
<dbReference type="Pfam" id="PF13853">
    <property type="entry name" value="7tm_4"/>
    <property type="match status" value="1"/>
</dbReference>
<dbReference type="AlphaFoldDB" id="A0A4Z2EUA7"/>
<reference evidence="7 8" key="1">
    <citation type="submission" date="2019-03" db="EMBL/GenBank/DDBJ databases">
        <title>First draft genome of Liparis tanakae, snailfish: a comprehensive survey of snailfish specific genes.</title>
        <authorList>
            <person name="Kim W."/>
            <person name="Song I."/>
            <person name="Jeong J.-H."/>
            <person name="Kim D."/>
            <person name="Kim S."/>
            <person name="Ryu S."/>
            <person name="Song J.Y."/>
            <person name="Lee S.K."/>
        </authorList>
    </citation>
    <scope>NUCLEOTIDE SEQUENCE [LARGE SCALE GENOMIC DNA]</scope>
    <source>
        <tissue evidence="7">Muscle</tissue>
    </source>
</reference>
<dbReference type="GO" id="GO:0016020">
    <property type="term" value="C:membrane"/>
    <property type="evidence" value="ECO:0007669"/>
    <property type="project" value="UniProtKB-SubCell"/>
</dbReference>
<evidence type="ECO:0000256" key="1">
    <source>
        <dbReference type="ARBA" id="ARBA00004141"/>
    </source>
</evidence>
<gene>
    <name evidence="7" type="primary">OR52K1</name>
    <name evidence="7" type="ORF">EYF80_057406</name>
</gene>
<name>A0A4Z2EUA7_9TELE</name>
<keyword evidence="2 6" id="KW-0812">Transmembrane</keyword>
<proteinExistence type="predicted"/>
<comment type="subcellular location">
    <subcellularLocation>
        <location evidence="1">Membrane</location>
        <topology evidence="1">Multi-pass membrane protein</topology>
    </subcellularLocation>
</comment>
<evidence type="ECO:0000256" key="3">
    <source>
        <dbReference type="ARBA" id="ARBA00022989"/>
    </source>
</evidence>